<name>A0ABW7VPS7_STROI</name>
<organism evidence="2 3">
    <name type="scientific">Streptomyces olivaceoviridis</name>
    <name type="common">Streptomyces corchorusii</name>
    <dbReference type="NCBI Taxonomy" id="1921"/>
    <lineage>
        <taxon>Bacteria</taxon>
        <taxon>Bacillati</taxon>
        <taxon>Actinomycetota</taxon>
        <taxon>Actinomycetes</taxon>
        <taxon>Kitasatosporales</taxon>
        <taxon>Streptomycetaceae</taxon>
        <taxon>Streptomyces</taxon>
    </lineage>
</organism>
<dbReference type="Proteomes" id="UP001611397">
    <property type="component" value="Unassembled WGS sequence"/>
</dbReference>
<gene>
    <name evidence="2" type="ORF">ACH49L_43975</name>
</gene>
<proteinExistence type="predicted"/>
<sequence>MRKAQHFVYPSTRPITPRRRQGSRLAAAAALLLIAEAGIAVTGQAAAAPAPKRTNGLAEVAQPSKAEILQADMEWAARHAKGSKAWAILKAKKTGKKVVAYDETTATSYTVANPDGTLTTDLTSGPERVWRGGKWRKVDVTLTRSGDGTVKAKEHPNGLRLAGKGGTTARSLAAAREATPRDLVTLGSGDQAVTLQWKGGLPTPELDGTTARYRDAVPGADVIVEATRTGFEQFVEIKRRPSGSYSYTLPVKAKGLKARANQDGAVTFTDAKTGRRRATLPAPVMWDASVDKRSGEHTRRARVAMKVVNKGTGRIDLVVAPSADFLADPTTKYPVTVDPSTSALASTFDTYVQRGETVDLSTDTELDFGNPGTTNADGTTRVARSFIHWNTTPIQDALIVDTNLALWNFHSGNTDCTAQSWTVWDTTAASTSSRWTSQPTWNQEYHSSTQTRGNPNCTSTQPDGWINADVDTLVQSWASAKATRGYMGLRAATDDPLAWKRVNSGNATTNQPKLTVTYNYRPSDGTDRQAGAPFKSYAGVWAVNTTTPTLRDTFTDPDGDTVNGTFQVYDAATNTPISTPAGDGLLVSSFGPQGQPVSVVVPAGQLKDGKTYKFRTNAYDGTHYNLSWSPWTEFVVDTTAPGEPSPVSSAQYPEGGYGGGSGQSGTWTATTASDANRLRYRVDGEDPDPDAGATGRGTWQTVNTTTSSAGTSGSFAVTPTTDGAHQVETQAVDRADNVGATNEYGFIAGAAPATRSHKVDITLNAPVTTALDPADWNNPYPAFGWDGWDTATSSGNMTVDAPPALSPKKRITKAGGVTLTMIPQKQRTPAAAEALRQYRKQHKSPTDAAPLAASSYTGPVLDPSWCDPTNINQKSFIRRTEACLLFTWGAEATSPQGIYRQYWDVMWQVKLDPKGNTIKTFLQMYPLMPTVQEQWPSSPKAMAFNVVTGCRNGGCTSGTGFDWETGRTPSWSSGLDQHLAQGTADFTWDGSVTNAAGLKDKDLSKVLSLLVGASFSTDTPDLVVTQDKVSSGPFNIRCDKVYTSSGCVIPSYSPGYSMNSKKFPAAAAHAWLIQNRLAPEFFGQTPVTPLQYMPNKTRNAAGASGAGRSETANRYRVCYGAAANKMVYRTDTALHPELSGSNKDSRSCDEYSFNATYQSAGMPTTEGGKNPRPVSDALQGRECVQTYEKKLPDGTYRLYDDERYAAPTWDETCGRSSMSLNVNSLSMSRFGSFASTFRLLDKDTYWVDIDGFQDCDATADVIKCAQRP</sequence>
<reference evidence="2 3" key="1">
    <citation type="submission" date="2024-10" db="EMBL/GenBank/DDBJ databases">
        <title>The Natural Products Discovery Center: Release of the First 8490 Sequenced Strains for Exploring Actinobacteria Biosynthetic Diversity.</title>
        <authorList>
            <person name="Kalkreuter E."/>
            <person name="Kautsar S.A."/>
            <person name="Yang D."/>
            <person name="Bader C.D."/>
            <person name="Teijaro C.N."/>
            <person name="Fluegel L."/>
            <person name="Davis C.M."/>
            <person name="Simpson J.R."/>
            <person name="Lauterbach L."/>
            <person name="Steele A.D."/>
            <person name="Gui C."/>
            <person name="Meng S."/>
            <person name="Li G."/>
            <person name="Viehrig K."/>
            <person name="Ye F."/>
            <person name="Su P."/>
            <person name="Kiefer A.F."/>
            <person name="Nichols A."/>
            <person name="Cepeda A.J."/>
            <person name="Yan W."/>
            <person name="Fan B."/>
            <person name="Jiang Y."/>
            <person name="Adhikari A."/>
            <person name="Zheng C.-J."/>
            <person name="Schuster L."/>
            <person name="Cowan T.M."/>
            <person name="Smanski M.J."/>
            <person name="Chevrette M.G."/>
            <person name="De Carvalho L.P.S."/>
            <person name="Shen B."/>
        </authorList>
    </citation>
    <scope>NUCLEOTIDE SEQUENCE [LARGE SCALE GENOMIC DNA]</scope>
    <source>
        <strain evidence="2 3">NPDC020295</strain>
    </source>
</reference>
<dbReference type="RefSeq" id="WP_398781505.1">
    <property type="nucleotide sequence ID" value="NZ_JBIRUT010000005.1"/>
</dbReference>
<comment type="caution">
    <text evidence="2">The sequence shown here is derived from an EMBL/GenBank/DDBJ whole genome shotgun (WGS) entry which is preliminary data.</text>
</comment>
<evidence type="ECO:0000256" key="1">
    <source>
        <dbReference type="SAM" id="MobiDB-lite"/>
    </source>
</evidence>
<dbReference type="NCBIfam" id="NF033679">
    <property type="entry name" value="DNRLRE_dom"/>
    <property type="match status" value="1"/>
</dbReference>
<feature type="region of interest" description="Disordered" evidence="1">
    <location>
        <begin position="683"/>
        <end position="714"/>
    </location>
</feature>
<dbReference type="EMBL" id="JBIRWM010000038">
    <property type="protein sequence ID" value="MFI2162505.1"/>
    <property type="molecule type" value="Genomic_DNA"/>
</dbReference>
<feature type="region of interest" description="Disordered" evidence="1">
    <location>
        <begin position="1"/>
        <end position="21"/>
    </location>
</feature>
<keyword evidence="3" id="KW-1185">Reference proteome</keyword>
<evidence type="ECO:0000313" key="3">
    <source>
        <dbReference type="Proteomes" id="UP001611397"/>
    </source>
</evidence>
<accession>A0ABW7VPS7</accession>
<feature type="compositionally biased region" description="Low complexity" evidence="1">
    <location>
        <begin position="701"/>
        <end position="714"/>
    </location>
</feature>
<protein>
    <submittedName>
        <fullName evidence="2">DNRLRE domain-containing protein</fullName>
    </submittedName>
</protein>
<evidence type="ECO:0000313" key="2">
    <source>
        <dbReference type="EMBL" id="MFI2162505.1"/>
    </source>
</evidence>